<protein>
    <submittedName>
        <fullName evidence="1">Uncharacterized protein</fullName>
    </submittedName>
</protein>
<gene>
    <name evidence="1" type="ORF">PUN28_010957</name>
</gene>
<dbReference type="AlphaFoldDB" id="A0AAW2FII6"/>
<dbReference type="EMBL" id="JADYXP020000010">
    <property type="protein sequence ID" value="KAL0115779.1"/>
    <property type="molecule type" value="Genomic_DNA"/>
</dbReference>
<accession>A0AAW2FII6</accession>
<proteinExistence type="predicted"/>
<comment type="caution">
    <text evidence="1">The sequence shown here is derived from an EMBL/GenBank/DDBJ whole genome shotgun (WGS) entry which is preliminary data.</text>
</comment>
<evidence type="ECO:0000313" key="1">
    <source>
        <dbReference type="EMBL" id="KAL0115779.1"/>
    </source>
</evidence>
<organism evidence="1 2">
    <name type="scientific">Cardiocondyla obscurior</name>
    <dbReference type="NCBI Taxonomy" id="286306"/>
    <lineage>
        <taxon>Eukaryota</taxon>
        <taxon>Metazoa</taxon>
        <taxon>Ecdysozoa</taxon>
        <taxon>Arthropoda</taxon>
        <taxon>Hexapoda</taxon>
        <taxon>Insecta</taxon>
        <taxon>Pterygota</taxon>
        <taxon>Neoptera</taxon>
        <taxon>Endopterygota</taxon>
        <taxon>Hymenoptera</taxon>
        <taxon>Apocrita</taxon>
        <taxon>Aculeata</taxon>
        <taxon>Formicoidea</taxon>
        <taxon>Formicidae</taxon>
        <taxon>Myrmicinae</taxon>
        <taxon>Cardiocondyla</taxon>
    </lineage>
</organism>
<sequence>MQPGPKSFPTGIPKAEHLRPCFFLVKLNAVVRARERSRKFGRVSSVCTAADRHLLLSPHRYRPWNIDGRFVLRVLRILDGGRCSAGPNYLLILRRLRAPTAMHSSCKV</sequence>
<evidence type="ECO:0000313" key="2">
    <source>
        <dbReference type="Proteomes" id="UP001430953"/>
    </source>
</evidence>
<name>A0AAW2FII6_9HYME</name>
<keyword evidence="2" id="KW-1185">Reference proteome</keyword>
<dbReference type="Proteomes" id="UP001430953">
    <property type="component" value="Unassembled WGS sequence"/>
</dbReference>
<reference evidence="1 2" key="1">
    <citation type="submission" date="2023-03" db="EMBL/GenBank/DDBJ databases">
        <title>High recombination rates correlate with genetic variation in Cardiocondyla obscurior ants.</title>
        <authorList>
            <person name="Errbii M."/>
        </authorList>
    </citation>
    <scope>NUCLEOTIDE SEQUENCE [LARGE SCALE GENOMIC DNA]</scope>
    <source>
        <strain evidence="1">Alpha-2009</strain>
        <tissue evidence="1">Whole body</tissue>
    </source>
</reference>